<dbReference type="EC" id="3.1.11.5" evidence="4"/>
<dbReference type="InterPro" id="IPR010994">
    <property type="entry name" value="RuvA_2-like"/>
</dbReference>
<dbReference type="InterPro" id="IPR006345">
    <property type="entry name" value="RecD2"/>
</dbReference>
<evidence type="ECO:0000256" key="1">
    <source>
        <dbReference type="ARBA" id="ARBA00022741"/>
    </source>
</evidence>
<evidence type="ECO:0000256" key="2">
    <source>
        <dbReference type="ARBA" id="ARBA00022840"/>
    </source>
</evidence>
<name>A0A0G3ECW0_9BACT</name>
<dbReference type="Pfam" id="PF14520">
    <property type="entry name" value="HHH_5"/>
    <property type="match status" value="1"/>
</dbReference>
<dbReference type="SMART" id="SM00382">
    <property type="entry name" value="AAA"/>
    <property type="match status" value="1"/>
</dbReference>
<dbReference type="HAMAP" id="MF_01488">
    <property type="entry name" value="RecD2"/>
    <property type="match status" value="1"/>
</dbReference>
<dbReference type="Gene3D" id="1.10.10.2220">
    <property type="match status" value="1"/>
</dbReference>
<dbReference type="NCBIfam" id="TIGR01448">
    <property type="entry name" value="recD_rel"/>
    <property type="match status" value="1"/>
</dbReference>
<dbReference type="GO" id="GO:0043139">
    <property type="term" value="F:5'-3' DNA helicase activity"/>
    <property type="evidence" value="ECO:0007669"/>
    <property type="project" value="InterPro"/>
</dbReference>
<dbReference type="EMBL" id="CP010904">
    <property type="protein sequence ID" value="AKJ64158.1"/>
    <property type="molecule type" value="Genomic_DNA"/>
</dbReference>
<dbReference type="AlphaFoldDB" id="A0A0G3ECW0"/>
<dbReference type="GO" id="GO:0009338">
    <property type="term" value="C:exodeoxyribonuclease V complex"/>
    <property type="evidence" value="ECO:0007669"/>
    <property type="project" value="TreeGrafter"/>
</dbReference>
<dbReference type="SUPFAM" id="SSF52540">
    <property type="entry name" value="P-loop containing nucleoside triphosphate hydrolases"/>
    <property type="match status" value="2"/>
</dbReference>
<keyword evidence="4" id="KW-0347">Helicase</keyword>
<evidence type="ECO:0000313" key="4">
    <source>
        <dbReference type="EMBL" id="AKJ64158.1"/>
    </source>
</evidence>
<dbReference type="GO" id="GO:0005524">
    <property type="term" value="F:ATP binding"/>
    <property type="evidence" value="ECO:0007669"/>
    <property type="project" value="UniProtKB-KW"/>
</dbReference>
<dbReference type="InterPro" id="IPR027785">
    <property type="entry name" value="UvrD-like_helicase_C"/>
</dbReference>
<dbReference type="InterPro" id="IPR055446">
    <property type="entry name" value="RecD2_N_OB"/>
</dbReference>
<dbReference type="Pfam" id="PF13538">
    <property type="entry name" value="UvrD_C_2"/>
    <property type="match status" value="1"/>
</dbReference>
<dbReference type="OrthoDB" id="9803432at2"/>
<proteinExistence type="inferred from homology"/>
<dbReference type="CDD" id="cd18809">
    <property type="entry name" value="SF1_C_RecD"/>
    <property type="match status" value="1"/>
</dbReference>
<dbReference type="InterPro" id="IPR050534">
    <property type="entry name" value="Coronavir_polyprotein_1ab"/>
</dbReference>
<keyword evidence="1" id="KW-0547">Nucleotide-binding</keyword>
<dbReference type="GO" id="GO:0008854">
    <property type="term" value="F:exodeoxyribonuclease V activity"/>
    <property type="evidence" value="ECO:0007669"/>
    <property type="project" value="UniProtKB-EC"/>
</dbReference>
<dbReference type="SUPFAM" id="SSF47781">
    <property type="entry name" value="RuvA domain 2-like"/>
    <property type="match status" value="1"/>
</dbReference>
<dbReference type="GO" id="GO:0003677">
    <property type="term" value="F:DNA binding"/>
    <property type="evidence" value="ECO:0007669"/>
    <property type="project" value="InterPro"/>
</dbReference>
<dbReference type="Pfam" id="PF18335">
    <property type="entry name" value="SH3_13"/>
    <property type="match status" value="1"/>
</dbReference>
<dbReference type="Gene3D" id="2.30.30.940">
    <property type="match status" value="1"/>
</dbReference>
<dbReference type="PATRIC" id="fig|1609981.3.peg.935"/>
<keyword evidence="4" id="KW-0378">Hydrolase</keyword>
<dbReference type="Pfam" id="PF13604">
    <property type="entry name" value="AAA_30"/>
    <property type="match status" value="1"/>
</dbReference>
<dbReference type="Pfam" id="PF14490">
    <property type="entry name" value="HHH_RecD2"/>
    <property type="match status" value="1"/>
</dbReference>
<evidence type="ECO:0000313" key="5">
    <source>
        <dbReference type="Proteomes" id="UP000035268"/>
    </source>
</evidence>
<gene>
    <name evidence="4" type="primary">recD</name>
    <name evidence="4" type="ORF">L21SP4_00895</name>
</gene>
<dbReference type="KEGG" id="vbl:L21SP4_00895"/>
<dbReference type="InterPro" id="IPR041451">
    <property type="entry name" value="RecD2_SH13"/>
</dbReference>
<dbReference type="Gene3D" id="1.10.150.20">
    <property type="entry name" value="5' to 3' exonuclease, C-terminal subdomain"/>
    <property type="match status" value="1"/>
</dbReference>
<dbReference type="PANTHER" id="PTHR43788:SF6">
    <property type="entry name" value="DNA HELICASE B"/>
    <property type="match status" value="1"/>
</dbReference>
<dbReference type="GO" id="GO:0017116">
    <property type="term" value="F:single-stranded DNA helicase activity"/>
    <property type="evidence" value="ECO:0007669"/>
    <property type="project" value="TreeGrafter"/>
</dbReference>
<accession>A0A0G3ECW0</accession>
<sequence length="733" mass="81896">MKKNTERRGGSDGDGAISGQVELVTYRNEDNGFSVLKVKVRGHRDLVAVVGTASAVNPGEWLSAEGEWVRDPKFGRQFKAREIRTAAPDTLEGIERYLGSGLIKGIGPEYASRLVKVFGRDVFDVIENASARLERVEGIGTVRRKRIKDAWEEQKVVREIMTFLFSHGVGTSRAYRIYKTYGDRAIETLQRDPYCLARDIRGIGFRTADLIGERLGVKKDSMLRARAGVEYVLSEWTGQGHCACPVEQLVADAERILEIDDDRIRRAIDEGISNERLMREPGPLDSDLIFLPPLYHAERHIARRFRALMSTGHPMPPIDVAKAIEWVEKKLKLTLSDSQREALGITASSAVSVLTGGPGVGKTTLVRALVRIFTAKRLRVVLCAPTGRAAKRLSESGGLEARTLHRLMEFDPGSGRFRHGRDAPLEGDVFIVDESSMLDAVLAAQFTDALPDRAAVIWVGDKDQLPSVGPGSFLRDVIRSNVIPVAGLTTVFRQAAQSGIVTNAHRINEGAAPDFPGDSGDGDCFFIQAEEPEKGADLIRKLVRESVPRRFRLDPVRDIQVLAPMMRGELGVRHLNDVLQSALNPKGEEVERFGTVFRVGDRVMQTENDYDKNVFNGDIGWIRSIDAEERELTVEFDGRRVKYEWQELDELQLSYAVTIHKSQGSEYPCVIIPVHTQHYVMLQRNLIYTALTRARTLAIFVGTRKALGIAVKRAEARERITMLRQRLQDELRP</sequence>
<protein>
    <submittedName>
        <fullName evidence="4">Helicase RecD/TraA</fullName>
        <ecNumber evidence="4">3.1.11.5</ecNumber>
    </submittedName>
</protein>
<dbReference type="InterPro" id="IPR003593">
    <property type="entry name" value="AAA+_ATPase"/>
</dbReference>
<keyword evidence="5" id="KW-1185">Reference proteome</keyword>
<organism evidence="4 5">
    <name type="scientific">Kiritimatiella glycovorans</name>
    <dbReference type="NCBI Taxonomy" id="1307763"/>
    <lineage>
        <taxon>Bacteria</taxon>
        <taxon>Pseudomonadati</taxon>
        <taxon>Kiritimatiellota</taxon>
        <taxon>Kiritimatiellia</taxon>
        <taxon>Kiritimatiellales</taxon>
        <taxon>Kiritimatiellaceae</taxon>
        <taxon>Kiritimatiella</taxon>
    </lineage>
</organism>
<dbReference type="Gene3D" id="3.40.50.300">
    <property type="entry name" value="P-loop containing nucleotide triphosphate hydrolases"/>
    <property type="match status" value="2"/>
</dbReference>
<dbReference type="InterPro" id="IPR029493">
    <property type="entry name" value="RecD2-like_HHH"/>
</dbReference>
<dbReference type="GO" id="GO:0006310">
    <property type="term" value="P:DNA recombination"/>
    <property type="evidence" value="ECO:0007669"/>
    <property type="project" value="InterPro"/>
</dbReference>
<feature type="domain" description="AAA+ ATPase" evidence="3">
    <location>
        <begin position="348"/>
        <end position="463"/>
    </location>
</feature>
<dbReference type="InterPro" id="IPR027417">
    <property type="entry name" value="P-loop_NTPase"/>
</dbReference>
<keyword evidence="2" id="KW-0067">ATP-binding</keyword>
<dbReference type="STRING" id="1307763.L21SP4_00895"/>
<dbReference type="RefSeq" id="WP_052881517.1">
    <property type="nucleotide sequence ID" value="NZ_CP010904.1"/>
</dbReference>
<dbReference type="Pfam" id="PF23139">
    <property type="entry name" value="OB_YrrC"/>
    <property type="match status" value="1"/>
</dbReference>
<dbReference type="PANTHER" id="PTHR43788">
    <property type="entry name" value="DNA2/NAM7 HELICASE FAMILY MEMBER"/>
    <property type="match status" value="1"/>
</dbReference>
<reference evidence="4 5" key="2">
    <citation type="journal article" date="2016" name="ISME J.">
        <title>Characterization of the first cultured representative of Verrucomicrobia subdivision 5 indicates the proposal of a novel phylum.</title>
        <authorList>
            <person name="Spring S."/>
            <person name="Bunk B."/>
            <person name="Sproer C."/>
            <person name="Schumann P."/>
            <person name="Rohde M."/>
            <person name="Tindall B.J."/>
            <person name="Klenk H.P."/>
        </authorList>
    </citation>
    <scope>NUCLEOTIDE SEQUENCE [LARGE SCALE GENOMIC DNA]</scope>
    <source>
        <strain evidence="4 5">L21-Fru-AB</strain>
    </source>
</reference>
<evidence type="ECO:0000259" key="3">
    <source>
        <dbReference type="SMART" id="SM00382"/>
    </source>
</evidence>
<reference evidence="5" key="1">
    <citation type="submission" date="2015-02" db="EMBL/GenBank/DDBJ databases">
        <title>Description and complete genome sequence of the first cultured representative of the subdivision 5 of the Verrucomicrobia phylum.</title>
        <authorList>
            <person name="Spring S."/>
            <person name="Bunk B."/>
            <person name="Sproer C."/>
            <person name="Klenk H.-P."/>
        </authorList>
    </citation>
    <scope>NUCLEOTIDE SEQUENCE [LARGE SCALE GENOMIC DNA]</scope>
    <source>
        <strain evidence="5">L21-Fru-AB</strain>
    </source>
</reference>
<dbReference type="CDD" id="cd17933">
    <property type="entry name" value="DEXSc_RecD-like"/>
    <property type="match status" value="1"/>
</dbReference>
<dbReference type="Proteomes" id="UP000035268">
    <property type="component" value="Chromosome"/>
</dbReference>